<proteinExistence type="predicted"/>
<dbReference type="AlphaFoldDB" id="A0A3P3XMW0"/>
<organism evidence="1">
    <name type="scientific">uncultured spirochete</name>
    <dbReference type="NCBI Taxonomy" id="156406"/>
    <lineage>
        <taxon>Bacteria</taxon>
        <taxon>Pseudomonadati</taxon>
        <taxon>Spirochaetota</taxon>
        <taxon>Spirochaetia</taxon>
        <taxon>Spirochaetales</taxon>
        <taxon>environmental samples</taxon>
    </lineage>
</organism>
<gene>
    <name evidence="1" type="ORF">SPIRO4BDMA_40186</name>
</gene>
<name>A0A3P3XMW0_9SPIR</name>
<reference evidence="1" key="1">
    <citation type="submission" date="2017-02" db="EMBL/GenBank/DDBJ databases">
        <authorList>
            <person name="Regsiter A."/>
            <person name="William W."/>
        </authorList>
    </citation>
    <scope>NUCLEOTIDE SEQUENCE</scope>
    <source>
        <strain evidence="1">BdmA 4</strain>
    </source>
</reference>
<protein>
    <submittedName>
        <fullName evidence="1">Uncharacterized protein</fullName>
    </submittedName>
</protein>
<evidence type="ECO:0000313" key="1">
    <source>
        <dbReference type="EMBL" id="SLM17617.1"/>
    </source>
</evidence>
<dbReference type="EMBL" id="FWDO01000004">
    <property type="protein sequence ID" value="SLM17617.1"/>
    <property type="molecule type" value="Genomic_DNA"/>
</dbReference>
<accession>A0A3P3XMW0</accession>
<sequence length="102" mass="11489">MDSVDSIDRLVEIERQAADIIHDAEEKASRAQLDAKTKAETLQNQKIAEERKKLDADYTVFLNTLQKQSQKEIGDYKKSLTTIPLNHSALAETLKGFLNTEA</sequence>